<comment type="caution">
    <text evidence="3">The sequence shown here is derived from an EMBL/GenBank/DDBJ whole genome shotgun (WGS) entry which is preliminary data.</text>
</comment>
<dbReference type="Pfam" id="PF09084">
    <property type="entry name" value="NMT1"/>
    <property type="match status" value="1"/>
</dbReference>
<feature type="signal peptide" evidence="1">
    <location>
        <begin position="1"/>
        <end position="21"/>
    </location>
</feature>
<dbReference type="PANTHER" id="PTHR30024">
    <property type="entry name" value="ALIPHATIC SULFONATES-BINDING PROTEIN-RELATED"/>
    <property type="match status" value="1"/>
</dbReference>
<evidence type="ECO:0000313" key="4">
    <source>
        <dbReference type="Proteomes" id="UP001501510"/>
    </source>
</evidence>
<evidence type="ECO:0000259" key="2">
    <source>
        <dbReference type="Pfam" id="PF09084"/>
    </source>
</evidence>
<dbReference type="Proteomes" id="UP001501510">
    <property type="component" value="Unassembled WGS sequence"/>
</dbReference>
<evidence type="ECO:0000256" key="1">
    <source>
        <dbReference type="SAM" id="SignalP"/>
    </source>
</evidence>
<dbReference type="PANTHER" id="PTHR30024:SF46">
    <property type="entry name" value="ABC TRANSPORTER, SUBSTRATE-BINDING LIPOPROTEIN"/>
    <property type="match status" value="1"/>
</dbReference>
<evidence type="ECO:0000313" key="3">
    <source>
        <dbReference type="EMBL" id="GAA0746826.1"/>
    </source>
</evidence>
<keyword evidence="1" id="KW-0732">Signal</keyword>
<dbReference type="PROSITE" id="PS51257">
    <property type="entry name" value="PROKAR_LIPOPROTEIN"/>
    <property type="match status" value="1"/>
</dbReference>
<dbReference type="SUPFAM" id="SSF53850">
    <property type="entry name" value="Periplasmic binding protein-like II"/>
    <property type="match status" value="1"/>
</dbReference>
<reference evidence="3 4" key="1">
    <citation type="journal article" date="2019" name="Int. J. Syst. Evol. Microbiol.">
        <title>The Global Catalogue of Microorganisms (GCM) 10K type strain sequencing project: providing services to taxonomists for standard genome sequencing and annotation.</title>
        <authorList>
            <consortium name="The Broad Institute Genomics Platform"/>
            <consortium name="The Broad Institute Genome Sequencing Center for Infectious Disease"/>
            <person name="Wu L."/>
            <person name="Ma J."/>
        </authorList>
    </citation>
    <scope>NUCLEOTIDE SEQUENCE [LARGE SCALE GENOMIC DNA]</scope>
    <source>
        <strain evidence="3 4">JCM 1407</strain>
    </source>
</reference>
<dbReference type="RefSeq" id="WP_343763795.1">
    <property type="nucleotide sequence ID" value="NZ_BAAACG010000019.1"/>
</dbReference>
<feature type="chain" id="PRO_5045160614" evidence="1">
    <location>
        <begin position="22"/>
        <end position="334"/>
    </location>
</feature>
<sequence length="334" mass="37583">MKMRKKIGVILSLFLSIMVLGACSSKTAQKENKESSEKKTVKVCVPDGVPSLSIAKMIKENPSIDKNIQIKYEVEKTPDILASKVLKKEADIAIVPSNLSAQAYNKNLPYKLAATSGFGSFFLVSSEKFENFNDLKGKEIYSMGKGLTPDIVFKNILNKNNINPDKDVNIKYLNAATELAPAFISGKAKIAIIPEPMLSKVLMKKKDSKISFDLNKEWMKINNNKLGYPQSSLIVKKELLDNNKDFINGFLDKYKDSVNWANNKPEDLSKYAKELKLNIKDDKIIKNAIKRANMKYTNINDSKKEYKDYFKVLAESNPKSIGGKIPDEGLYMEK</sequence>
<feature type="domain" description="SsuA/THI5-like" evidence="2">
    <location>
        <begin position="67"/>
        <end position="267"/>
    </location>
</feature>
<dbReference type="Gene3D" id="3.40.190.10">
    <property type="entry name" value="Periplasmic binding protein-like II"/>
    <property type="match status" value="2"/>
</dbReference>
<proteinExistence type="predicted"/>
<name>A0ABN1JUB1_9CLOT</name>
<dbReference type="InterPro" id="IPR015168">
    <property type="entry name" value="SsuA/THI5"/>
</dbReference>
<keyword evidence="4" id="KW-1185">Reference proteome</keyword>
<accession>A0ABN1JUB1</accession>
<dbReference type="InterPro" id="IPR027024">
    <property type="entry name" value="UCP027386_ABC_sbc_TM0202"/>
</dbReference>
<dbReference type="PIRSF" id="PIRSF027386">
    <property type="entry name" value="UCP027386_ABC_sbc_TM0202"/>
    <property type="match status" value="1"/>
</dbReference>
<gene>
    <name evidence="3" type="ORF">GCM10008906_34980</name>
</gene>
<dbReference type="EMBL" id="BAAACG010000019">
    <property type="protein sequence ID" value="GAA0746826.1"/>
    <property type="molecule type" value="Genomic_DNA"/>
</dbReference>
<organism evidence="3 4">
    <name type="scientific">Clostridium oceanicum</name>
    <dbReference type="NCBI Taxonomy" id="1543"/>
    <lineage>
        <taxon>Bacteria</taxon>
        <taxon>Bacillati</taxon>
        <taxon>Bacillota</taxon>
        <taxon>Clostridia</taxon>
        <taxon>Eubacteriales</taxon>
        <taxon>Clostridiaceae</taxon>
        <taxon>Clostridium</taxon>
    </lineage>
</organism>
<protein>
    <submittedName>
        <fullName evidence="3">ABC transporter substrate-binding protein</fullName>
    </submittedName>
</protein>